<organism evidence="2 3">
    <name type="scientific">Brunnivagina elsteri CCALA 953</name>
    <dbReference type="NCBI Taxonomy" id="987040"/>
    <lineage>
        <taxon>Bacteria</taxon>
        <taxon>Bacillati</taxon>
        <taxon>Cyanobacteriota</taxon>
        <taxon>Cyanophyceae</taxon>
        <taxon>Nostocales</taxon>
        <taxon>Calotrichaceae</taxon>
        <taxon>Brunnivagina</taxon>
    </lineage>
</organism>
<dbReference type="EMBL" id="NTFS01000255">
    <property type="protein sequence ID" value="PAX52310.1"/>
    <property type="molecule type" value="Genomic_DNA"/>
</dbReference>
<evidence type="ECO:0000256" key="1">
    <source>
        <dbReference type="SAM" id="SignalP"/>
    </source>
</evidence>
<dbReference type="Proteomes" id="UP000218238">
    <property type="component" value="Unassembled WGS sequence"/>
</dbReference>
<sequence>MPGKTLLSLVSLLPLLSVESVIAVPTATPPGIVIPIKKVCKIAQAAETTNPVAVEKDTIVGTVYAVAGNILMVELDDGGTKHVSLDRREVGHMGQLVGSRVTITPFFCKRINLTPRPVVTPAAIEVPKIESRPPAPIPVPETAPAPVPAPIEAPAPVPSPTIIPQTW</sequence>
<keyword evidence="3" id="KW-1185">Reference proteome</keyword>
<name>A0A2A2TEX7_9CYAN</name>
<keyword evidence="1" id="KW-0732">Signal</keyword>
<dbReference type="OrthoDB" id="10018490at2"/>
<reference evidence="2 3" key="1">
    <citation type="submission" date="2017-08" db="EMBL/GenBank/DDBJ databases">
        <title>Draft genome sequence of filamentous cyanobacterium Calothrix elsteri CCALA 953.</title>
        <authorList>
            <person name="Gagunashvili A.N."/>
            <person name="Elster J."/>
            <person name="Andresson O.S."/>
        </authorList>
    </citation>
    <scope>NUCLEOTIDE SEQUENCE [LARGE SCALE GENOMIC DNA]</scope>
    <source>
        <strain evidence="2 3">CCALA 953</strain>
    </source>
</reference>
<protein>
    <recommendedName>
        <fullName evidence="4">PRC-barrel domain-containing protein</fullName>
    </recommendedName>
</protein>
<feature type="signal peptide" evidence="1">
    <location>
        <begin position="1"/>
        <end position="23"/>
    </location>
</feature>
<gene>
    <name evidence="2" type="ORF">CK510_20040</name>
</gene>
<dbReference type="RefSeq" id="WP_095723379.1">
    <property type="nucleotide sequence ID" value="NZ_NTFS01000255.1"/>
</dbReference>
<comment type="caution">
    <text evidence="2">The sequence shown here is derived from an EMBL/GenBank/DDBJ whole genome shotgun (WGS) entry which is preliminary data.</text>
</comment>
<accession>A0A2A2TEX7</accession>
<proteinExistence type="predicted"/>
<feature type="chain" id="PRO_5012155230" description="PRC-barrel domain-containing protein" evidence="1">
    <location>
        <begin position="24"/>
        <end position="167"/>
    </location>
</feature>
<evidence type="ECO:0000313" key="3">
    <source>
        <dbReference type="Proteomes" id="UP000218238"/>
    </source>
</evidence>
<evidence type="ECO:0000313" key="2">
    <source>
        <dbReference type="EMBL" id="PAX52310.1"/>
    </source>
</evidence>
<evidence type="ECO:0008006" key="4">
    <source>
        <dbReference type="Google" id="ProtNLM"/>
    </source>
</evidence>
<dbReference type="AlphaFoldDB" id="A0A2A2TEX7"/>